<keyword evidence="11" id="KW-0833">Ubl conjugation pathway</keyword>
<dbReference type="Gene3D" id="1.25.40.20">
    <property type="entry name" value="Ankyrin repeat-containing domain"/>
    <property type="match status" value="1"/>
</dbReference>
<dbReference type="GO" id="GO:0003723">
    <property type="term" value="F:RNA binding"/>
    <property type="evidence" value="ECO:0007669"/>
    <property type="project" value="UniProtKB-UniRule"/>
</dbReference>
<dbReference type="InterPro" id="IPR037252">
    <property type="entry name" value="Mib_Herc2_sf"/>
</dbReference>
<feature type="compositionally biased region" description="Basic residues" evidence="18">
    <location>
        <begin position="116"/>
        <end position="134"/>
    </location>
</feature>
<feature type="domain" description="ZZ-type" evidence="20">
    <location>
        <begin position="600"/>
        <end position="652"/>
    </location>
</feature>
<feature type="repeat" description="ANK" evidence="15">
    <location>
        <begin position="990"/>
        <end position="1022"/>
    </location>
</feature>
<dbReference type="InterPro" id="IPR012677">
    <property type="entry name" value="Nucleotide-bd_a/b_plait_sf"/>
</dbReference>
<evidence type="ECO:0000256" key="11">
    <source>
        <dbReference type="ARBA" id="ARBA00022786"/>
    </source>
</evidence>
<dbReference type="Gene3D" id="2.30.30.40">
    <property type="entry name" value="SH3 Domains"/>
    <property type="match status" value="2"/>
</dbReference>
<feature type="compositionally biased region" description="Basic and acidic residues" evidence="18">
    <location>
        <begin position="60"/>
        <end position="83"/>
    </location>
</feature>
<comment type="catalytic activity">
    <reaction evidence="1">
        <text>S-ubiquitinyl-[E2 ubiquitin-conjugating enzyme]-L-cysteine + [acceptor protein]-L-lysine = [E2 ubiquitin-conjugating enzyme]-L-cysteine + N(6)-ubiquitinyl-[acceptor protein]-L-lysine.</text>
        <dbReference type="EC" id="2.3.2.27"/>
    </reaction>
</comment>
<evidence type="ECO:0000256" key="4">
    <source>
        <dbReference type="ARBA" id="ARBA00012483"/>
    </source>
</evidence>
<dbReference type="CDD" id="cd12285">
    <property type="entry name" value="RRM3_RBM39_like"/>
    <property type="match status" value="1"/>
</dbReference>
<keyword evidence="14" id="KW-0175">Coiled coil</keyword>
<dbReference type="GO" id="GO:0006897">
    <property type="term" value="P:endocytosis"/>
    <property type="evidence" value="ECO:0007669"/>
    <property type="project" value="TreeGrafter"/>
</dbReference>
<dbReference type="PANTHER" id="PTHR24202">
    <property type="entry name" value="E3 UBIQUITIN-PROTEIN LIGASE MIB2"/>
    <property type="match status" value="1"/>
</dbReference>
<dbReference type="Pfam" id="PF18346">
    <property type="entry name" value="SH3_15"/>
    <property type="match status" value="2"/>
</dbReference>
<evidence type="ECO:0000259" key="20">
    <source>
        <dbReference type="PROSITE" id="PS50135"/>
    </source>
</evidence>
<dbReference type="Pfam" id="PF15519">
    <property type="entry name" value="RBM39linker"/>
    <property type="match status" value="1"/>
</dbReference>
<evidence type="ECO:0000256" key="15">
    <source>
        <dbReference type="PROSITE-ProRule" id="PRU00023"/>
    </source>
</evidence>
<keyword evidence="9" id="KW-0677">Repeat</keyword>
<dbReference type="PROSITE" id="PS50102">
    <property type="entry name" value="RRM"/>
    <property type="match status" value="2"/>
</dbReference>
<keyword evidence="13 16" id="KW-0694">RNA-binding</keyword>
<evidence type="ECO:0000256" key="2">
    <source>
        <dbReference type="ARBA" id="ARBA00004496"/>
    </source>
</evidence>
<evidence type="ECO:0000313" key="22">
    <source>
        <dbReference type="EMBL" id="KAH0815087.1"/>
    </source>
</evidence>
<feature type="domain" description="RRM" evidence="19">
    <location>
        <begin position="278"/>
        <end position="356"/>
    </location>
</feature>
<dbReference type="InterPro" id="IPR029123">
    <property type="entry name" value="RBM39_linker"/>
</dbReference>
<dbReference type="Proteomes" id="UP000719412">
    <property type="component" value="Unassembled WGS sequence"/>
</dbReference>
<dbReference type="InterPro" id="IPR043145">
    <property type="entry name" value="Znf_ZZ_sf"/>
</dbReference>
<feature type="compositionally biased region" description="Basic and acidic residues" evidence="18">
    <location>
        <begin position="14"/>
        <end position="31"/>
    </location>
</feature>
<dbReference type="InterPro" id="IPR006509">
    <property type="entry name" value="RBM39_SF"/>
</dbReference>
<comment type="caution">
    <text evidence="22">The sequence shown here is derived from an EMBL/GenBank/DDBJ whole genome shotgun (WGS) entry which is preliminary data.</text>
</comment>
<feature type="domain" description="MIB/HERC2" evidence="21">
    <location>
        <begin position="663"/>
        <end position="741"/>
    </location>
</feature>
<dbReference type="Gene3D" id="3.30.60.90">
    <property type="match status" value="1"/>
</dbReference>
<comment type="subcellular location">
    <subcellularLocation>
        <location evidence="2">Cytoplasm</location>
    </subcellularLocation>
</comment>
<dbReference type="InterPro" id="IPR036770">
    <property type="entry name" value="Ankyrin_rpt-contain_sf"/>
</dbReference>
<evidence type="ECO:0000259" key="21">
    <source>
        <dbReference type="PROSITE" id="PS51416"/>
    </source>
</evidence>
<dbReference type="SMART" id="SM00291">
    <property type="entry name" value="ZnF_ZZ"/>
    <property type="match status" value="1"/>
</dbReference>
<reference evidence="22" key="2">
    <citation type="submission" date="2021-08" db="EMBL/GenBank/DDBJ databases">
        <authorList>
            <person name="Eriksson T."/>
        </authorList>
    </citation>
    <scope>NUCLEOTIDE SEQUENCE</scope>
    <source>
        <strain evidence="22">Stoneville</strain>
        <tissue evidence="22">Whole head</tissue>
    </source>
</reference>
<dbReference type="FunFam" id="3.30.70.330:FF:000080">
    <property type="entry name" value="RNA-binding protein 39 isoform X1"/>
    <property type="match status" value="1"/>
</dbReference>
<name>A0A8J6HIT9_TENMO</name>
<keyword evidence="6" id="KW-0597">Phosphoprotein</keyword>
<keyword evidence="23" id="KW-1185">Reference proteome</keyword>
<dbReference type="GO" id="GO:0008270">
    <property type="term" value="F:zinc ion binding"/>
    <property type="evidence" value="ECO:0007669"/>
    <property type="project" value="UniProtKB-KW"/>
</dbReference>
<evidence type="ECO:0000313" key="23">
    <source>
        <dbReference type="Proteomes" id="UP000719412"/>
    </source>
</evidence>
<keyword evidence="8" id="KW-0479">Metal-binding</keyword>
<dbReference type="SUPFAM" id="SSF54928">
    <property type="entry name" value="RNA-binding domain, RBD"/>
    <property type="match status" value="2"/>
</dbReference>
<comment type="pathway">
    <text evidence="3">Protein modification; protein ubiquitination.</text>
</comment>
<dbReference type="PROSITE" id="PS01357">
    <property type="entry name" value="ZF_ZZ_1"/>
    <property type="match status" value="1"/>
</dbReference>
<dbReference type="SUPFAM" id="SSF48403">
    <property type="entry name" value="Ankyrin repeat"/>
    <property type="match status" value="1"/>
</dbReference>
<feature type="repeat" description="ANK" evidence="15">
    <location>
        <begin position="1023"/>
        <end position="1055"/>
    </location>
</feature>
<dbReference type="GO" id="GO:0061630">
    <property type="term" value="F:ubiquitin protein ligase activity"/>
    <property type="evidence" value="ECO:0007669"/>
    <property type="project" value="UniProtKB-EC"/>
</dbReference>
<evidence type="ECO:0000256" key="17">
    <source>
        <dbReference type="PROSITE-ProRule" id="PRU00228"/>
    </source>
</evidence>
<evidence type="ECO:0000256" key="16">
    <source>
        <dbReference type="PROSITE-ProRule" id="PRU00176"/>
    </source>
</evidence>
<dbReference type="GO" id="GO:0006397">
    <property type="term" value="P:mRNA processing"/>
    <property type="evidence" value="ECO:0007669"/>
    <property type="project" value="InterPro"/>
</dbReference>
<dbReference type="FunFam" id="2.30.30.40:FF:000054">
    <property type="entry name" value="Putative e3 ubiquitin-protein ligase mind-bomb"/>
    <property type="match status" value="1"/>
</dbReference>
<evidence type="ECO:0000256" key="7">
    <source>
        <dbReference type="ARBA" id="ARBA00022679"/>
    </source>
</evidence>
<evidence type="ECO:0000256" key="3">
    <source>
        <dbReference type="ARBA" id="ARBA00004906"/>
    </source>
</evidence>
<dbReference type="EMBL" id="JABDTM020023579">
    <property type="protein sequence ID" value="KAH0815087.1"/>
    <property type="molecule type" value="Genomic_DNA"/>
</dbReference>
<accession>A0A8J6HIT9</accession>
<evidence type="ECO:0000256" key="1">
    <source>
        <dbReference type="ARBA" id="ARBA00000900"/>
    </source>
</evidence>
<dbReference type="GO" id="GO:0016567">
    <property type="term" value="P:protein ubiquitination"/>
    <property type="evidence" value="ECO:0007669"/>
    <property type="project" value="UniProtKB-UniPathway"/>
</dbReference>
<feature type="compositionally biased region" description="Basic residues" evidence="18">
    <location>
        <begin position="32"/>
        <end position="59"/>
    </location>
</feature>
<dbReference type="CDD" id="cd12283">
    <property type="entry name" value="RRM1_RBM39_like"/>
    <property type="match status" value="1"/>
</dbReference>
<keyword evidence="15" id="KW-0040">ANK repeat</keyword>
<dbReference type="PRINTS" id="PR01415">
    <property type="entry name" value="ANKYRIN"/>
</dbReference>
<feature type="region of interest" description="Disordered" evidence="18">
    <location>
        <begin position="1"/>
        <end position="167"/>
    </location>
</feature>
<dbReference type="EC" id="2.3.2.27" evidence="4"/>
<dbReference type="NCBIfam" id="TIGR01622">
    <property type="entry name" value="SF-CC1"/>
    <property type="match status" value="1"/>
</dbReference>
<dbReference type="InterPro" id="IPR040847">
    <property type="entry name" value="SH3_15"/>
</dbReference>
<evidence type="ECO:0000256" key="18">
    <source>
        <dbReference type="SAM" id="MobiDB-lite"/>
    </source>
</evidence>
<feature type="compositionally biased region" description="Basic residues" evidence="18">
    <location>
        <begin position="84"/>
        <end position="108"/>
    </location>
</feature>
<dbReference type="PROSITE" id="PS51416">
    <property type="entry name" value="MIB_HERC2"/>
    <property type="match status" value="2"/>
</dbReference>
<dbReference type="Pfam" id="PF06701">
    <property type="entry name" value="MIB_HERC2"/>
    <property type="match status" value="2"/>
</dbReference>
<dbReference type="SMART" id="SM00360">
    <property type="entry name" value="RRM"/>
    <property type="match status" value="3"/>
</dbReference>
<gene>
    <name evidence="22" type="ORF">GEV33_007706</name>
</gene>
<dbReference type="FunFam" id="2.30.30.40:FF:000090">
    <property type="entry name" value="E3 ubiquitin-protein ligase MIB1 isoform X1"/>
    <property type="match status" value="1"/>
</dbReference>
<dbReference type="GO" id="GO:0005737">
    <property type="term" value="C:cytoplasm"/>
    <property type="evidence" value="ECO:0007669"/>
    <property type="project" value="UniProtKB-SubCell"/>
</dbReference>
<dbReference type="SUPFAM" id="SSF159034">
    <property type="entry name" value="Mib/herc2 domain-like"/>
    <property type="match status" value="2"/>
</dbReference>
<dbReference type="Pfam" id="PF00569">
    <property type="entry name" value="ZZ"/>
    <property type="match status" value="1"/>
</dbReference>
<dbReference type="AlphaFoldDB" id="A0A8J6HIT9"/>
<dbReference type="InterPro" id="IPR000433">
    <property type="entry name" value="Znf_ZZ"/>
</dbReference>
<dbReference type="InterPro" id="IPR035979">
    <property type="entry name" value="RBD_domain_sf"/>
</dbReference>
<sequence length="1139" mass="126572">MAEDLDVEAMLEAPYKKDEEVNGKIKENGDSRRHRNSDKKRRSSSRNRRSRSRTPRDKRRSGDKDRRRSKSRDRNRAARDLRRSRSKDRRSKSKDRRSRSKDKRSRSRDRKEKDRRNRRSRSRERKRSVSKKRSPSPVPIKPPFGRRPRSPLGLRSNSPVEELSPEERDARTVFVMQLSQRIRARDLEEFFSSVGKVRDVRLIVCNKTRRFKGIAYIEFKDPESVALVRTNSGVSRALGLSGQKLLGVPIIVQHTQAEKNRMGNSMPNMMPKGMTGPMRLYVGSLHFNITEEMLRGIFEPFGKIDNIQLIMDPETGRSKGYGFIAFHNCEDAKKALEQLNGFELAGRPMKVGNVTERLDLQQQGPSILDSDELDRSGIDLGATGRLQLMFKLAEGAGMQVPQAAANALSIATGQPVVPQVQTNSTPPIATQCFMLSNMFDPATESNQNWDVEIRDDVIEECNKHGGVLHVYVDKGSPQGNVYVKCPSIATAVASVNSLHGRWFAGRVITAAYIANAVGATPGVNRTARVMMEGVGARIIRGPDWKWGKQDGGEGHVGTVRNFESPDEVVVVWDNGTAANYRCSGQYDLRILDSAPTGVKHEGTMCDTCRQQPIFGIRWKCAECGNYDLCSVCYHGDKHQLRHRFYRITTPGSERAFLEPRRKSKKIAIRGIFPGARVVRGVDWQWEDQDGGNGRRGKVQEIQDWSAASPRSAAYVVWDNGSKNLYRVGFEGMADLKVVNDAKGQNVYRDHLPCLGEQGPGRSGPPGLKIGDQVNVDLELEIVQSLQHGHGGWTDGMFECLNGIGTVVGIDEDHDIVVAYSSGNRWTFNPAVLTKVATPTNSVGFNETPQQQFAVGDMVQICSDMERVKMLQRGHGDWADGMAATLGKIGHVQQIYNDNDLKVEVCNTTWTYNPLAVTKVASKDGTMHGTTSGERLSALLKKLFETHVSGDVNEELVKFAANGDAQKCEEVLKQSNTSGAGIGPDVNGVFAGHTALQAASQNGHLEVITVLLRFHADVEIEDKDGDRAVHHAAFGDEPAVVQLLAHAGADLNARNKRRQTALHIGVNKGHLGVVKMLLDLGCHPSLQRRRIGEVVLSAALRMCDYQTRNRGCFSYGLYLKSGYLFDAYGQLMRAAVKLSR</sequence>
<dbReference type="Pfam" id="PF00076">
    <property type="entry name" value="RRM_1"/>
    <property type="match status" value="2"/>
</dbReference>
<dbReference type="InterPro" id="IPR000504">
    <property type="entry name" value="RRM_dom"/>
</dbReference>
<evidence type="ECO:0000259" key="19">
    <source>
        <dbReference type="PROSITE" id="PS50102"/>
    </source>
</evidence>
<keyword evidence="5" id="KW-0963">Cytoplasm</keyword>
<dbReference type="CDD" id="cd12284">
    <property type="entry name" value="RRM2_RBM23_RBM39"/>
    <property type="match status" value="1"/>
</dbReference>
<evidence type="ECO:0000256" key="9">
    <source>
        <dbReference type="ARBA" id="ARBA00022737"/>
    </source>
</evidence>
<dbReference type="GO" id="GO:0007219">
    <property type="term" value="P:Notch signaling pathway"/>
    <property type="evidence" value="ECO:0007669"/>
    <property type="project" value="TreeGrafter"/>
</dbReference>
<dbReference type="PROSITE" id="PS50088">
    <property type="entry name" value="ANK_REPEAT"/>
    <property type="match status" value="3"/>
</dbReference>
<dbReference type="PANTHER" id="PTHR24202:SF53">
    <property type="entry name" value="E3 UBIQUITIN-PROTEIN LIGASE MIB1"/>
    <property type="match status" value="1"/>
</dbReference>
<dbReference type="PROSITE" id="PS50135">
    <property type="entry name" value="ZF_ZZ_2"/>
    <property type="match status" value="1"/>
</dbReference>
<evidence type="ECO:0000256" key="14">
    <source>
        <dbReference type="ARBA" id="ARBA00023054"/>
    </source>
</evidence>
<protein>
    <recommendedName>
        <fullName evidence="4">RING-type E3 ubiquitin transferase</fullName>
        <ecNumber evidence="4">2.3.2.27</ecNumber>
    </recommendedName>
</protein>
<dbReference type="UniPathway" id="UPA00143"/>
<dbReference type="InterPro" id="IPR042056">
    <property type="entry name" value="MIB1/2_ZZ"/>
</dbReference>
<evidence type="ECO:0000256" key="5">
    <source>
        <dbReference type="ARBA" id="ARBA00022490"/>
    </source>
</evidence>
<keyword evidence="12" id="KW-0862">Zinc</keyword>
<evidence type="ECO:0000256" key="13">
    <source>
        <dbReference type="ARBA" id="ARBA00022884"/>
    </source>
</evidence>
<dbReference type="Gene3D" id="3.30.70.330">
    <property type="match status" value="3"/>
</dbReference>
<organism evidence="22 23">
    <name type="scientific">Tenebrio molitor</name>
    <name type="common">Yellow mealworm beetle</name>
    <dbReference type="NCBI Taxonomy" id="7067"/>
    <lineage>
        <taxon>Eukaryota</taxon>
        <taxon>Metazoa</taxon>
        <taxon>Ecdysozoa</taxon>
        <taxon>Arthropoda</taxon>
        <taxon>Hexapoda</taxon>
        <taxon>Insecta</taxon>
        <taxon>Pterygota</taxon>
        <taxon>Neoptera</taxon>
        <taxon>Endopterygota</taxon>
        <taxon>Coleoptera</taxon>
        <taxon>Polyphaga</taxon>
        <taxon>Cucujiformia</taxon>
        <taxon>Tenebrionidae</taxon>
        <taxon>Tenebrio</taxon>
    </lineage>
</organism>
<dbReference type="Pfam" id="PF12796">
    <property type="entry name" value="Ank_2"/>
    <property type="match status" value="1"/>
</dbReference>
<keyword evidence="10 17" id="KW-0863">Zinc-finger</keyword>
<dbReference type="FunFam" id="3.30.60.90:FF:000005">
    <property type="entry name" value="Putative E3 ubiquitin-protein ligase mib1"/>
    <property type="match status" value="1"/>
</dbReference>
<dbReference type="CDD" id="cd02339">
    <property type="entry name" value="ZZ_Mind_bomb"/>
    <property type="match status" value="1"/>
</dbReference>
<proteinExistence type="predicted"/>
<evidence type="ECO:0000256" key="6">
    <source>
        <dbReference type="ARBA" id="ARBA00022553"/>
    </source>
</evidence>
<dbReference type="InterPro" id="IPR010606">
    <property type="entry name" value="Mib_Herc2"/>
</dbReference>
<evidence type="ECO:0000256" key="12">
    <source>
        <dbReference type="ARBA" id="ARBA00022833"/>
    </source>
</evidence>
<reference evidence="22" key="1">
    <citation type="journal article" date="2020" name="J Insects Food Feed">
        <title>The yellow mealworm (Tenebrio molitor) genome: a resource for the emerging insects as food and feed industry.</title>
        <authorList>
            <person name="Eriksson T."/>
            <person name="Andere A."/>
            <person name="Kelstrup H."/>
            <person name="Emery V."/>
            <person name="Picard C."/>
        </authorList>
    </citation>
    <scope>NUCLEOTIDE SEQUENCE</scope>
    <source>
        <strain evidence="22">Stoneville</strain>
        <tissue evidence="22">Whole head</tissue>
    </source>
</reference>
<dbReference type="GO" id="GO:0005634">
    <property type="term" value="C:nucleus"/>
    <property type="evidence" value="ECO:0007669"/>
    <property type="project" value="InterPro"/>
</dbReference>
<dbReference type="SUPFAM" id="SSF57850">
    <property type="entry name" value="RING/U-box"/>
    <property type="match status" value="1"/>
</dbReference>
<dbReference type="SMART" id="SM00248">
    <property type="entry name" value="ANK"/>
    <property type="match status" value="3"/>
</dbReference>
<feature type="repeat" description="ANK" evidence="15">
    <location>
        <begin position="1056"/>
        <end position="1088"/>
    </location>
</feature>
<keyword evidence="7" id="KW-0808">Transferase</keyword>
<dbReference type="PROSITE" id="PS50297">
    <property type="entry name" value="ANK_REP_REGION"/>
    <property type="match status" value="3"/>
</dbReference>
<feature type="domain" description="RRM" evidence="19">
    <location>
        <begin position="171"/>
        <end position="257"/>
    </location>
</feature>
<dbReference type="InterPro" id="IPR002110">
    <property type="entry name" value="Ankyrin_rpt"/>
</dbReference>
<evidence type="ECO:0000256" key="8">
    <source>
        <dbReference type="ARBA" id="ARBA00022723"/>
    </source>
</evidence>
<evidence type="ECO:0000256" key="10">
    <source>
        <dbReference type="ARBA" id="ARBA00022771"/>
    </source>
</evidence>
<feature type="domain" description="MIB/HERC2" evidence="21">
    <location>
        <begin position="526"/>
        <end position="594"/>
    </location>
</feature>